<dbReference type="SUPFAM" id="SSF52540">
    <property type="entry name" value="P-loop containing nucleoside triphosphate hydrolases"/>
    <property type="match status" value="2"/>
</dbReference>
<evidence type="ECO:0000259" key="4">
    <source>
        <dbReference type="PROSITE" id="PS50893"/>
    </source>
</evidence>
<dbReference type="Proteomes" id="UP000176682">
    <property type="component" value="Unassembled WGS sequence"/>
</dbReference>
<proteinExistence type="predicted"/>
<dbReference type="InterPro" id="IPR017871">
    <property type="entry name" value="ABC_transporter-like_CS"/>
</dbReference>
<organism evidence="5 6">
    <name type="scientific">Candidatus Collierbacteria bacterium RIFOXYB1_FULL_49_13</name>
    <dbReference type="NCBI Taxonomy" id="1817728"/>
    <lineage>
        <taxon>Bacteria</taxon>
        <taxon>Candidatus Collieribacteriota</taxon>
    </lineage>
</organism>
<keyword evidence="1" id="KW-0677">Repeat</keyword>
<keyword evidence="3" id="KW-0067">ATP-binding</keyword>
<name>A0A1F5FG39_9BACT</name>
<dbReference type="InterPro" id="IPR032781">
    <property type="entry name" value="ABC_tran_Xtn"/>
</dbReference>
<dbReference type="InterPro" id="IPR050611">
    <property type="entry name" value="ABCF"/>
</dbReference>
<dbReference type="PANTHER" id="PTHR19211:SF14">
    <property type="entry name" value="ATP-BINDING CASSETTE SUB-FAMILY F MEMBER 1"/>
    <property type="match status" value="1"/>
</dbReference>
<protein>
    <recommendedName>
        <fullName evidence="4">ABC transporter domain-containing protein</fullName>
    </recommendedName>
</protein>
<evidence type="ECO:0000256" key="3">
    <source>
        <dbReference type="ARBA" id="ARBA00022840"/>
    </source>
</evidence>
<dbReference type="GO" id="GO:0005524">
    <property type="term" value="F:ATP binding"/>
    <property type="evidence" value="ECO:0007669"/>
    <property type="project" value="UniProtKB-KW"/>
</dbReference>
<evidence type="ECO:0000313" key="5">
    <source>
        <dbReference type="EMBL" id="OGD78619.1"/>
    </source>
</evidence>
<gene>
    <name evidence="5" type="ORF">A2368_01150</name>
</gene>
<dbReference type="GO" id="GO:0016887">
    <property type="term" value="F:ATP hydrolysis activity"/>
    <property type="evidence" value="ECO:0007669"/>
    <property type="project" value="InterPro"/>
</dbReference>
<dbReference type="EMBL" id="MFAM01000040">
    <property type="protein sequence ID" value="OGD78619.1"/>
    <property type="molecule type" value="Genomic_DNA"/>
</dbReference>
<dbReference type="Gene3D" id="3.40.50.300">
    <property type="entry name" value="P-loop containing nucleotide triphosphate hydrolases"/>
    <property type="match status" value="3"/>
</dbReference>
<dbReference type="SMART" id="SM00382">
    <property type="entry name" value="AAA"/>
    <property type="match status" value="2"/>
</dbReference>
<dbReference type="Pfam" id="PF00005">
    <property type="entry name" value="ABC_tran"/>
    <property type="match status" value="2"/>
</dbReference>
<dbReference type="InterPro" id="IPR003439">
    <property type="entry name" value="ABC_transporter-like_ATP-bd"/>
</dbReference>
<comment type="caution">
    <text evidence="5">The sequence shown here is derived from an EMBL/GenBank/DDBJ whole genome shotgun (WGS) entry which is preliminary data.</text>
</comment>
<dbReference type="PROSITE" id="PS00211">
    <property type="entry name" value="ABC_TRANSPORTER_1"/>
    <property type="match status" value="1"/>
</dbReference>
<dbReference type="CDD" id="cd03221">
    <property type="entry name" value="ABCF_EF-3"/>
    <property type="match status" value="2"/>
</dbReference>
<sequence>MYNLKITHLEKFFNQSIFEDVNLSFSAKKGVVAVIGDNGSGKSTLLKMMSGQDPDYSGEIVWQGGPSIGVMPQELEVGLLSGGQKKMEMLAQLLYSHHDVLMLDEPDNHLDIANKLWLEETIDSFPGLIILISHDREFLRRVTTQVWLVEGKRVRQFNYGFAKYEELSALEMEQSEELYRRQKKEEKRLEELVKRFGYVASYNSERVGVYHSMEKRLARHREEMLEDPRKRKLSVSLKAGEMGGQIKGKTALLVRDLKFWYRGITIFDEANLHLFVGNKAGISSPNGTGKSTLIKLLLGELKPVSGVARIGEGLKVGYYSQEHVMTLPLEETPSQMFLEKYPMNPHLAEQILKRYMFSVQTQKTKVRLLSGGQKSRLQLCLFLQSEPDILILDEPTNHLDLKSITVLEQFLRDYRGTVLLVSHDRQLLSAVCDRIYTIRGGEIKEVME</sequence>
<dbReference type="InterPro" id="IPR003593">
    <property type="entry name" value="AAA+_ATPase"/>
</dbReference>
<dbReference type="PANTHER" id="PTHR19211">
    <property type="entry name" value="ATP-BINDING TRANSPORT PROTEIN-RELATED"/>
    <property type="match status" value="1"/>
</dbReference>
<dbReference type="InterPro" id="IPR027417">
    <property type="entry name" value="P-loop_NTPase"/>
</dbReference>
<evidence type="ECO:0000313" key="6">
    <source>
        <dbReference type="Proteomes" id="UP000176682"/>
    </source>
</evidence>
<dbReference type="Pfam" id="PF12848">
    <property type="entry name" value="ABC_tran_Xtn"/>
    <property type="match status" value="1"/>
</dbReference>
<evidence type="ECO:0000256" key="2">
    <source>
        <dbReference type="ARBA" id="ARBA00022741"/>
    </source>
</evidence>
<accession>A0A1F5FG39</accession>
<reference evidence="5 6" key="1">
    <citation type="journal article" date="2016" name="Nat. Commun.">
        <title>Thousands of microbial genomes shed light on interconnected biogeochemical processes in an aquifer system.</title>
        <authorList>
            <person name="Anantharaman K."/>
            <person name="Brown C.T."/>
            <person name="Hug L.A."/>
            <person name="Sharon I."/>
            <person name="Castelle C.J."/>
            <person name="Probst A.J."/>
            <person name="Thomas B.C."/>
            <person name="Singh A."/>
            <person name="Wilkins M.J."/>
            <person name="Karaoz U."/>
            <person name="Brodie E.L."/>
            <person name="Williams K.H."/>
            <person name="Hubbard S.S."/>
            <person name="Banfield J.F."/>
        </authorList>
    </citation>
    <scope>NUCLEOTIDE SEQUENCE [LARGE SCALE GENOMIC DNA]</scope>
</reference>
<feature type="domain" description="ABC transporter" evidence="4">
    <location>
        <begin position="252"/>
        <end position="448"/>
    </location>
</feature>
<dbReference type="PROSITE" id="PS50893">
    <property type="entry name" value="ABC_TRANSPORTER_2"/>
    <property type="match status" value="1"/>
</dbReference>
<keyword evidence="2" id="KW-0547">Nucleotide-binding</keyword>
<evidence type="ECO:0000256" key="1">
    <source>
        <dbReference type="ARBA" id="ARBA00022737"/>
    </source>
</evidence>
<dbReference type="AlphaFoldDB" id="A0A1F5FG39"/>